<dbReference type="SUPFAM" id="SSF53927">
    <property type="entry name" value="Cytidine deaminase-like"/>
    <property type="match status" value="1"/>
</dbReference>
<evidence type="ECO:0000256" key="1">
    <source>
        <dbReference type="ARBA" id="ARBA00022694"/>
    </source>
</evidence>
<reference evidence="5" key="1">
    <citation type="submission" date="2015-07" db="EMBL/GenBank/DDBJ databases">
        <authorList>
            <person name="Teixeira M.M."/>
            <person name="Souza R.C."/>
            <person name="Almeida L.G."/>
            <person name="Vicente V.A."/>
            <person name="de Hoog S."/>
            <person name="Bocca A.L."/>
            <person name="de Almeida S.R."/>
            <person name="Vasconcelos A.T."/>
            <person name="Felipe M.S."/>
        </authorList>
    </citation>
    <scope>NUCLEOTIDE SEQUENCE [LARGE SCALE GENOMIC DNA]</scope>
    <source>
        <strain evidence="5">KSF</strain>
    </source>
</reference>
<dbReference type="Gene3D" id="3.40.140.10">
    <property type="entry name" value="Cytidine Deaminase, domain 2"/>
    <property type="match status" value="1"/>
</dbReference>
<feature type="domain" description="CMP/dCMP-type deaminase" evidence="3">
    <location>
        <begin position="191"/>
        <end position="389"/>
    </location>
</feature>
<dbReference type="PANTHER" id="PTHR11079:SF156">
    <property type="entry name" value="INACTIVE TRNA-SPECIFIC ADENOSINE DEAMINASE-LIKE PROTEIN 3-RELATED"/>
    <property type="match status" value="1"/>
</dbReference>
<dbReference type="eggNOG" id="KOG2771">
    <property type="taxonomic scope" value="Eukaryota"/>
</dbReference>
<dbReference type="GO" id="GO:0008033">
    <property type="term" value="P:tRNA processing"/>
    <property type="evidence" value="ECO:0007669"/>
    <property type="project" value="UniProtKB-KW"/>
</dbReference>
<dbReference type="AlphaFoldDB" id="A0A1C1CAR6"/>
<dbReference type="OrthoDB" id="3180714at2759"/>
<dbReference type="GO" id="GO:0052717">
    <property type="term" value="F:tRNA-specific adenosine-34 deaminase activity"/>
    <property type="evidence" value="ECO:0007669"/>
    <property type="project" value="TreeGrafter"/>
</dbReference>
<evidence type="ECO:0000256" key="2">
    <source>
        <dbReference type="ARBA" id="ARBA00038160"/>
    </source>
</evidence>
<comment type="caution">
    <text evidence="4">The sequence shown here is derived from an EMBL/GenBank/DDBJ whole genome shotgun (WGS) entry which is preliminary data.</text>
</comment>
<protein>
    <submittedName>
        <fullName evidence="4">tRNA-specific adenosine-34 deaminase subunit Tad3</fullName>
    </submittedName>
</protein>
<dbReference type="InterPro" id="IPR002125">
    <property type="entry name" value="CMP_dCMP_dom"/>
</dbReference>
<dbReference type="InterPro" id="IPR016193">
    <property type="entry name" value="Cytidine_deaminase-like"/>
</dbReference>
<evidence type="ECO:0000313" key="4">
    <source>
        <dbReference type="EMBL" id="OCT45567.1"/>
    </source>
</evidence>
<dbReference type="Proteomes" id="UP000094526">
    <property type="component" value="Unassembled WGS sequence"/>
</dbReference>
<dbReference type="EMBL" id="LGRB01000019">
    <property type="protein sequence ID" value="OCT45567.1"/>
    <property type="molecule type" value="Genomic_DNA"/>
</dbReference>
<dbReference type="VEuPathDB" id="FungiDB:G647_03478"/>
<evidence type="ECO:0000259" key="3">
    <source>
        <dbReference type="PROSITE" id="PS51747"/>
    </source>
</evidence>
<gene>
    <name evidence="4" type="ORF">CLCR_01571</name>
</gene>
<proteinExistence type="inferred from homology"/>
<dbReference type="PROSITE" id="PS51747">
    <property type="entry name" value="CYT_DCMP_DEAMINASES_2"/>
    <property type="match status" value="1"/>
</dbReference>
<keyword evidence="1" id="KW-0819">tRNA processing</keyword>
<accession>A0A1C1CAR6</accession>
<dbReference type="GO" id="GO:0005634">
    <property type="term" value="C:nucleus"/>
    <property type="evidence" value="ECO:0007669"/>
    <property type="project" value="TreeGrafter"/>
</dbReference>
<evidence type="ECO:0000313" key="5">
    <source>
        <dbReference type="Proteomes" id="UP000094526"/>
    </source>
</evidence>
<dbReference type="STRING" id="86049.A0A1C1CAR6"/>
<comment type="similarity">
    <text evidence="2">Belongs to the cytidine and deoxycytidylate deaminase family. ADAT3 subfamily.</text>
</comment>
<dbReference type="VEuPathDB" id="FungiDB:CLCR_01571"/>
<organism evidence="4 5">
    <name type="scientific">Cladophialophora carrionii</name>
    <dbReference type="NCBI Taxonomy" id="86049"/>
    <lineage>
        <taxon>Eukaryota</taxon>
        <taxon>Fungi</taxon>
        <taxon>Dikarya</taxon>
        <taxon>Ascomycota</taxon>
        <taxon>Pezizomycotina</taxon>
        <taxon>Eurotiomycetes</taxon>
        <taxon>Chaetothyriomycetidae</taxon>
        <taxon>Chaetothyriales</taxon>
        <taxon>Herpotrichiellaceae</taxon>
        <taxon>Cladophialophora</taxon>
    </lineage>
</organism>
<sequence>MAEIEKVSACFLEPLKTVHETRSEEVFVRAFVVEIPAKLTSKALRYATQRVRAEAGLTQSVSIVKPIIPSGGKHPSFGHFRRVCTLSHLPEDLTWRRDYDARGLQTTFVLVPNTVVPWEDIKAIFEPHIDVEGLPRCFDAVVPRHAPLSAEQAALWSERYWPAIYNPAAQVIQDCPPLHHLRRTRALLEVPATDRYMELALTAAGQSKEHGHGRGVGAVVVDPETGAVVAVAGDARWWSADGELPQSLTADQGEGKPEWHAVMRVIAMVANKELRRRINAGGHLKFKDTCTETPSGQALTLIENHYEEEDEPLRDLSAGLGNIVLENCSIDALPEKRTGPRGEGYLCSGLDIYLTHEPCVCCAMAMIHSRFRACVFARRMYGSGGLSAEPGKNRLGYGLFWRRELNWRVMTFQHTLVAAQEGEDGRMDTEIFHA</sequence>
<dbReference type="PANTHER" id="PTHR11079">
    <property type="entry name" value="CYTOSINE DEAMINASE FAMILY MEMBER"/>
    <property type="match status" value="1"/>
</dbReference>
<name>A0A1C1CAR6_9EURO</name>
<dbReference type="GO" id="GO:0005737">
    <property type="term" value="C:cytoplasm"/>
    <property type="evidence" value="ECO:0007669"/>
    <property type="project" value="TreeGrafter"/>
</dbReference>
<keyword evidence="5" id="KW-1185">Reference proteome</keyword>